<proteinExistence type="predicted"/>
<gene>
    <name evidence="1" type="ORF">OEA41_006886</name>
</gene>
<dbReference type="AlphaFoldDB" id="A0AAD9Z8M1"/>
<comment type="caution">
    <text evidence="1">The sequence shown here is derived from an EMBL/GenBank/DDBJ whole genome shotgun (WGS) entry which is preliminary data.</text>
</comment>
<dbReference type="EMBL" id="JASNWA010000007">
    <property type="protein sequence ID" value="KAK3173555.1"/>
    <property type="molecule type" value="Genomic_DNA"/>
</dbReference>
<protein>
    <submittedName>
        <fullName evidence="1">Uncharacterized protein</fullName>
    </submittedName>
</protein>
<sequence>MWGSVLEDARRPGNHVSIQLMGLHLDAAADMPKETEDVVTLEGDNPAIVHQMLASFYSPDYDDEFHPTQRPFEFNAGVYALVDKYHIKLGARRATYM</sequence>
<accession>A0AAD9Z8M1</accession>
<name>A0AAD9Z8M1_9LECA</name>
<dbReference type="Proteomes" id="UP001276659">
    <property type="component" value="Unassembled WGS sequence"/>
</dbReference>
<keyword evidence="2" id="KW-1185">Reference proteome</keyword>
<evidence type="ECO:0000313" key="1">
    <source>
        <dbReference type="EMBL" id="KAK3173555.1"/>
    </source>
</evidence>
<evidence type="ECO:0000313" key="2">
    <source>
        <dbReference type="Proteomes" id="UP001276659"/>
    </source>
</evidence>
<reference evidence="1" key="1">
    <citation type="submission" date="2022-11" db="EMBL/GenBank/DDBJ databases">
        <title>Chromosomal genome sequence assembly and mating type (MAT) locus characterization of the leprose asexual lichenized fungus Lepraria neglecta (Nyl.) Erichsen.</title>
        <authorList>
            <person name="Allen J.L."/>
            <person name="Pfeffer B."/>
        </authorList>
    </citation>
    <scope>NUCLEOTIDE SEQUENCE</scope>
    <source>
        <strain evidence="1">Allen 5258</strain>
    </source>
</reference>
<organism evidence="1 2">
    <name type="scientific">Lepraria neglecta</name>
    <dbReference type="NCBI Taxonomy" id="209136"/>
    <lineage>
        <taxon>Eukaryota</taxon>
        <taxon>Fungi</taxon>
        <taxon>Dikarya</taxon>
        <taxon>Ascomycota</taxon>
        <taxon>Pezizomycotina</taxon>
        <taxon>Lecanoromycetes</taxon>
        <taxon>OSLEUM clade</taxon>
        <taxon>Lecanoromycetidae</taxon>
        <taxon>Lecanorales</taxon>
        <taxon>Lecanorineae</taxon>
        <taxon>Stereocaulaceae</taxon>
        <taxon>Lepraria</taxon>
    </lineage>
</organism>